<dbReference type="InterPro" id="IPR041139">
    <property type="entry name" value="MVP_rep_dom"/>
</dbReference>
<keyword evidence="2" id="KW-0472">Membrane</keyword>
<dbReference type="InterPro" id="IPR039059">
    <property type="entry name" value="MVP"/>
</dbReference>
<organism evidence="5">
    <name type="scientific">Arcella intermedia</name>
    <dbReference type="NCBI Taxonomy" id="1963864"/>
    <lineage>
        <taxon>Eukaryota</taxon>
        <taxon>Amoebozoa</taxon>
        <taxon>Tubulinea</taxon>
        <taxon>Elardia</taxon>
        <taxon>Arcellinida</taxon>
        <taxon>Sphaerothecina</taxon>
        <taxon>Arcellidae</taxon>
        <taxon>Arcella</taxon>
    </lineage>
</organism>
<feature type="transmembrane region" description="Helical" evidence="2">
    <location>
        <begin position="380"/>
        <end position="405"/>
    </location>
</feature>
<keyword evidence="2" id="KW-1133">Transmembrane helix</keyword>
<dbReference type="Gene3D" id="2.30.30.550">
    <property type="entry name" value="Major Vault Protein repeat"/>
    <property type="match status" value="4"/>
</dbReference>
<dbReference type="InterPro" id="IPR002499">
    <property type="entry name" value="Vault_N"/>
</dbReference>
<proteinExistence type="predicted"/>
<feature type="domain" description="Major vault protein repeat" evidence="3">
    <location>
        <begin position="319"/>
        <end position="362"/>
    </location>
</feature>
<dbReference type="Gene3D" id="2.30.30.560">
    <property type="match status" value="2"/>
</dbReference>
<dbReference type="Pfam" id="PF01505">
    <property type="entry name" value="Vault"/>
    <property type="match status" value="4"/>
</dbReference>
<comment type="subcellular location">
    <subcellularLocation>
        <location evidence="1">Cytoplasm</location>
    </subcellularLocation>
</comment>
<feature type="domain" description="Major vault protein repeat" evidence="3">
    <location>
        <begin position="101"/>
        <end position="148"/>
    </location>
</feature>
<feature type="repeat" description="MVP" evidence="1">
    <location>
        <begin position="218"/>
        <end position="272"/>
    </location>
</feature>
<keyword evidence="2" id="KW-0812">Transmembrane</keyword>
<dbReference type="PROSITE" id="PS51224">
    <property type="entry name" value="MVP"/>
    <property type="match status" value="5"/>
</dbReference>
<feature type="domain" description="Major vault protein repeat" evidence="3">
    <location>
        <begin position="161"/>
        <end position="201"/>
    </location>
</feature>
<keyword evidence="1" id="KW-0963">Cytoplasm</keyword>
<evidence type="ECO:0000256" key="1">
    <source>
        <dbReference type="PROSITE-ProRule" id="PRU00571"/>
    </source>
</evidence>
<dbReference type="GO" id="GO:0005737">
    <property type="term" value="C:cytoplasm"/>
    <property type="evidence" value="ECO:0007669"/>
    <property type="project" value="UniProtKB-SubCell"/>
</dbReference>
<dbReference type="Gene3D" id="2.30.30.570">
    <property type="match status" value="1"/>
</dbReference>
<dbReference type="GO" id="GO:1990904">
    <property type="term" value="C:ribonucleoprotein complex"/>
    <property type="evidence" value="ECO:0007669"/>
    <property type="project" value="UniProtKB-UniRule"/>
</dbReference>
<dbReference type="InterPro" id="IPR041134">
    <property type="entry name" value="Vault_2"/>
</dbReference>
<feature type="domain" description="Major vault protein repeat" evidence="3">
    <location>
        <begin position="215"/>
        <end position="247"/>
    </location>
</feature>
<keyword evidence="1" id="KW-0687">Ribonucleoprotein</keyword>
<evidence type="ECO:0000256" key="2">
    <source>
        <dbReference type="SAM" id="Phobius"/>
    </source>
</evidence>
<dbReference type="PANTHER" id="PTHR14165">
    <property type="entry name" value="MAJOR VAULT PROTEIN"/>
    <property type="match status" value="1"/>
</dbReference>
<evidence type="ECO:0000259" key="4">
    <source>
        <dbReference type="Pfam" id="PF17794"/>
    </source>
</evidence>
<dbReference type="AlphaFoldDB" id="A0A6B2L593"/>
<reference evidence="5" key="1">
    <citation type="journal article" date="2020" name="J. Eukaryot. Microbiol.">
        <title>De novo Sequencing, Assembly and Annotation of the Transcriptome for the Free-Living Testate Amoeba Arcella intermedia.</title>
        <authorList>
            <person name="Ribeiro G.M."/>
            <person name="Porfirio-Sousa A.L."/>
            <person name="Maurer-Alcala X.X."/>
            <person name="Katz L.A."/>
            <person name="Lahr D.J.G."/>
        </authorList>
    </citation>
    <scope>NUCLEOTIDE SEQUENCE</scope>
</reference>
<feature type="repeat" description="MVP" evidence="1">
    <location>
        <begin position="165"/>
        <end position="217"/>
    </location>
</feature>
<dbReference type="Pfam" id="PF17794">
    <property type="entry name" value="Vault_2"/>
    <property type="match status" value="1"/>
</dbReference>
<dbReference type="InterPro" id="IPR043179">
    <property type="entry name" value="Vault_2_sf"/>
</dbReference>
<dbReference type="GO" id="GO:0005634">
    <property type="term" value="C:nucleus"/>
    <property type="evidence" value="ECO:0007669"/>
    <property type="project" value="TreeGrafter"/>
</dbReference>
<dbReference type="EMBL" id="GIBP01003244">
    <property type="protein sequence ID" value="NDV32213.1"/>
    <property type="molecule type" value="Transcribed_RNA"/>
</dbReference>
<feature type="repeat" description="MVP" evidence="1">
    <location>
        <begin position="105"/>
        <end position="164"/>
    </location>
</feature>
<feature type="repeat" description="MVP" evidence="1">
    <location>
        <begin position="41"/>
        <end position="104"/>
    </location>
</feature>
<protein>
    <recommendedName>
        <fullName evidence="6">Major vault protein</fullName>
    </recommendedName>
</protein>
<sequence length="406" mass="45543">MHVLDSNTNVVRVEVGPMTYRCLDQETAIYGPAKMVVIPPHHYVLIANPVITTETHGKKEVALDQHGQALLRHGEQEVRLEQDPFPLYPGEVLVEKPKPLQILEANTALLLEASLDFEDRICKDVDGDAVQRKCGTRWYFEGPGTYIPQPEVKVVELVKATVVKPTQALRLKATKNFVDRTGVERLTGSEWHYTEEGFYLPAIEEQILKVEQPVILTNQAALHLRALYDFTDASGVERKAGSEWLVTNDQMESIIPHVSSAVVGTVNITTIGKREWMALQNPYENDKPTFGKQVIIRGDRNFFLKPGEEIVSGPTQVEVLTADEALVVSALKTFTDNSSGRNIRRQAGEKWLVLGPKEYWPPLEVNVIRRTKALVSVGNYYLFQADSLILGAVGFLFLLILLFLVF</sequence>
<dbReference type="FunFam" id="2.30.30.550:FF:000001">
    <property type="entry name" value="major vault protein-like"/>
    <property type="match status" value="2"/>
</dbReference>
<dbReference type="FunFam" id="2.30.30.560:FF:000002">
    <property type="entry name" value="Major vault protein-alpha"/>
    <property type="match status" value="1"/>
</dbReference>
<dbReference type="InterPro" id="IPR043023">
    <property type="entry name" value="MVP_rep_sf"/>
</dbReference>
<dbReference type="PANTHER" id="PTHR14165:SF7">
    <property type="entry name" value="MAJOR VAULT PROTEIN"/>
    <property type="match status" value="1"/>
</dbReference>
<accession>A0A6B2L593</accession>
<feature type="repeat" description="MVP" evidence="1">
    <location>
        <begin position="322"/>
        <end position="377"/>
    </location>
</feature>
<evidence type="ECO:0008006" key="6">
    <source>
        <dbReference type="Google" id="ProtNLM"/>
    </source>
</evidence>
<evidence type="ECO:0000259" key="3">
    <source>
        <dbReference type="Pfam" id="PF01505"/>
    </source>
</evidence>
<name>A0A6B2L593_9EUKA</name>
<evidence type="ECO:0000313" key="5">
    <source>
        <dbReference type="EMBL" id="NDV32213.1"/>
    </source>
</evidence>
<feature type="domain" description="Major vault protein repeat" evidence="4">
    <location>
        <begin position="35"/>
        <end position="95"/>
    </location>
</feature>